<feature type="transmembrane region" description="Helical" evidence="13">
    <location>
        <begin position="96"/>
        <end position="117"/>
    </location>
</feature>
<feature type="region of interest" description="Disordered" evidence="12">
    <location>
        <begin position="1"/>
        <end position="48"/>
    </location>
</feature>
<keyword evidence="9" id="KW-0496">Mitochondrion</keyword>
<evidence type="ECO:0000256" key="6">
    <source>
        <dbReference type="ARBA" id="ARBA00022927"/>
    </source>
</evidence>
<dbReference type="CDD" id="cd22884">
    <property type="entry name" value="TOM22"/>
    <property type="match status" value="1"/>
</dbReference>
<evidence type="ECO:0000256" key="7">
    <source>
        <dbReference type="ARBA" id="ARBA00022989"/>
    </source>
</evidence>
<dbReference type="EMBL" id="DS480429">
    <property type="protein sequence ID" value="EDO16247.1"/>
    <property type="molecule type" value="Genomic_DNA"/>
</dbReference>
<protein>
    <recommendedName>
        <fullName evidence="16">Mitochondrial import receptor subunit TOM22</fullName>
    </recommendedName>
</protein>
<keyword evidence="10 13" id="KW-0472">Membrane</keyword>
<dbReference type="KEGG" id="vpo:Kpol_505p24"/>
<keyword evidence="15" id="KW-1185">Reference proteome</keyword>
<keyword evidence="11" id="KW-0675">Receptor</keyword>
<dbReference type="HOGENOM" id="CLU_094333_2_0_1"/>
<dbReference type="GO" id="GO:0005741">
    <property type="term" value="C:mitochondrial outer membrane"/>
    <property type="evidence" value="ECO:0007669"/>
    <property type="project" value="UniProtKB-SubCell"/>
</dbReference>
<comment type="similarity">
    <text evidence="2">Belongs to the Tom22 family.</text>
</comment>
<keyword evidence="5" id="KW-1000">Mitochondrion outer membrane</keyword>
<evidence type="ECO:0000256" key="5">
    <source>
        <dbReference type="ARBA" id="ARBA00022787"/>
    </source>
</evidence>
<evidence type="ECO:0000256" key="2">
    <source>
        <dbReference type="ARBA" id="ARBA00009874"/>
    </source>
</evidence>
<dbReference type="RefSeq" id="XP_001644105.1">
    <property type="nucleotide sequence ID" value="XM_001644055.1"/>
</dbReference>
<evidence type="ECO:0008006" key="16">
    <source>
        <dbReference type="Google" id="ProtNLM"/>
    </source>
</evidence>
<accession>A7TNB5</accession>
<feature type="compositionally biased region" description="Basic and acidic residues" evidence="12">
    <location>
        <begin position="1"/>
        <end position="11"/>
    </location>
</feature>
<evidence type="ECO:0000256" key="12">
    <source>
        <dbReference type="SAM" id="MobiDB-lite"/>
    </source>
</evidence>
<dbReference type="GO" id="GO:0006886">
    <property type="term" value="P:intracellular protein transport"/>
    <property type="evidence" value="ECO:0007669"/>
    <property type="project" value="InterPro"/>
</dbReference>
<keyword evidence="3" id="KW-0813">Transport</keyword>
<proteinExistence type="inferred from homology"/>
<evidence type="ECO:0000256" key="9">
    <source>
        <dbReference type="ARBA" id="ARBA00023128"/>
    </source>
</evidence>
<dbReference type="AlphaFoldDB" id="A7TNB5"/>
<sequence>MVELTEIKEEEVQTSQQQQVPIVETVVPKSKQDSEDLSDDEYDSEFDDDFNENETFWERISALKDIIPPKQRQNFSNFVNGTNRLFKSIVNKSGSFTWAITTSALLLGGPLSLSILAEHH</sequence>
<feature type="compositionally biased region" description="Acidic residues" evidence="12">
    <location>
        <begin position="35"/>
        <end position="48"/>
    </location>
</feature>
<dbReference type="OrthoDB" id="10016939at2759"/>
<dbReference type="Pfam" id="PF04281">
    <property type="entry name" value="Tom22"/>
    <property type="match status" value="1"/>
</dbReference>
<dbReference type="InParanoid" id="A7TNB5"/>
<evidence type="ECO:0000313" key="14">
    <source>
        <dbReference type="EMBL" id="EDO16247.1"/>
    </source>
</evidence>
<evidence type="ECO:0000256" key="1">
    <source>
        <dbReference type="ARBA" id="ARBA00004572"/>
    </source>
</evidence>
<dbReference type="STRING" id="436907.A7TNB5"/>
<dbReference type="OMA" id="QGAQHML"/>
<evidence type="ECO:0000256" key="8">
    <source>
        <dbReference type="ARBA" id="ARBA00023010"/>
    </source>
</evidence>
<evidence type="ECO:0000256" key="4">
    <source>
        <dbReference type="ARBA" id="ARBA00022692"/>
    </source>
</evidence>
<comment type="subcellular location">
    <subcellularLocation>
        <location evidence="1">Mitochondrion outer membrane</location>
        <topology evidence="1">Single-pass membrane protein</topology>
    </subcellularLocation>
</comment>
<dbReference type="Proteomes" id="UP000000267">
    <property type="component" value="Unassembled WGS sequence"/>
</dbReference>
<dbReference type="GeneID" id="5544378"/>
<keyword evidence="8" id="KW-0811">Translocation</keyword>
<dbReference type="PANTHER" id="PTHR12504:SF0">
    <property type="entry name" value="MITOCHONDRIAL IMPORT RECEPTOR SUBUNIT TOM22 HOMOLOG"/>
    <property type="match status" value="1"/>
</dbReference>
<evidence type="ECO:0000313" key="15">
    <source>
        <dbReference type="Proteomes" id="UP000000267"/>
    </source>
</evidence>
<evidence type="ECO:0000256" key="13">
    <source>
        <dbReference type="SAM" id="Phobius"/>
    </source>
</evidence>
<keyword evidence="6" id="KW-0653">Protein transport</keyword>
<dbReference type="eggNOG" id="KOG4111">
    <property type="taxonomic scope" value="Eukaryota"/>
</dbReference>
<dbReference type="InterPro" id="IPR005683">
    <property type="entry name" value="Tom22"/>
</dbReference>
<dbReference type="PANTHER" id="PTHR12504">
    <property type="entry name" value="MITOCHONDRIAL IMPORT RECEPTOR SUBUNIT TOM22"/>
    <property type="match status" value="1"/>
</dbReference>
<gene>
    <name evidence="14" type="ORF">Kpol_505p24</name>
</gene>
<evidence type="ECO:0000256" key="11">
    <source>
        <dbReference type="ARBA" id="ARBA00023170"/>
    </source>
</evidence>
<evidence type="ECO:0000256" key="3">
    <source>
        <dbReference type="ARBA" id="ARBA00022448"/>
    </source>
</evidence>
<organism evidence="15">
    <name type="scientific">Vanderwaltozyma polyspora (strain ATCC 22028 / DSM 70294 / BCRC 21397 / CBS 2163 / NBRC 10782 / NRRL Y-8283 / UCD 57-17)</name>
    <name type="common">Kluyveromyces polysporus</name>
    <dbReference type="NCBI Taxonomy" id="436907"/>
    <lineage>
        <taxon>Eukaryota</taxon>
        <taxon>Fungi</taxon>
        <taxon>Dikarya</taxon>
        <taxon>Ascomycota</taxon>
        <taxon>Saccharomycotina</taxon>
        <taxon>Saccharomycetes</taxon>
        <taxon>Saccharomycetales</taxon>
        <taxon>Saccharomycetaceae</taxon>
        <taxon>Vanderwaltozyma</taxon>
    </lineage>
</organism>
<feature type="compositionally biased region" description="Low complexity" evidence="12">
    <location>
        <begin position="13"/>
        <end position="24"/>
    </location>
</feature>
<evidence type="ECO:0000256" key="10">
    <source>
        <dbReference type="ARBA" id="ARBA00023136"/>
    </source>
</evidence>
<reference evidence="14 15" key="1">
    <citation type="journal article" date="2007" name="Proc. Natl. Acad. Sci. U.S.A.">
        <title>Independent sorting-out of thousands of duplicated gene pairs in two yeast species descended from a whole-genome duplication.</title>
        <authorList>
            <person name="Scannell D.R."/>
            <person name="Frank A.C."/>
            <person name="Conant G.C."/>
            <person name="Byrne K.P."/>
            <person name="Woolfit M."/>
            <person name="Wolfe K.H."/>
        </authorList>
    </citation>
    <scope>NUCLEOTIDE SEQUENCE [LARGE SCALE GENOMIC DNA]</scope>
    <source>
        <strain evidence="15">ATCC 22028 / DSM 70294 / BCRC 21397 / CBS 2163 / NBRC 10782 / NRRL Y-8283 / UCD 57-17</strain>
    </source>
</reference>
<keyword evidence="7 13" id="KW-1133">Transmembrane helix</keyword>
<name>A7TNB5_VANPO</name>
<keyword evidence="4 13" id="KW-0812">Transmembrane</keyword>
<dbReference type="FunCoup" id="A7TNB5">
    <property type="interactions" value="311"/>
</dbReference>